<feature type="compositionally biased region" description="Basic and acidic residues" evidence="4">
    <location>
        <begin position="1046"/>
        <end position="1062"/>
    </location>
</feature>
<evidence type="ECO:0000313" key="5">
    <source>
        <dbReference type="EMBL" id="CAD8583895.1"/>
    </source>
</evidence>
<evidence type="ECO:0000256" key="3">
    <source>
        <dbReference type="SAM" id="Coils"/>
    </source>
</evidence>
<sequence length="1530" mass="171889">MMEHEDTTGEKLSEKKPYVVHVTGGGPAAREFDLKHLLWMTCARMEKDNGPNWSFVGMPQTADEAPRVFYEMIEEIALDQSRVVVIVIDELDEVDGLGHVKMSEWLPATMPSDIRVIIGVRTRGKATNYLSGGGEHAARIVKKRLSHLNAKEKRSLAQALFNDSSETIITGHIFENITSHKDAGLPEYLYLAAHELRRRVRNGQRRPDAPLNVDSELRYLPQTCEELVSAVFEDLQNIYGFETVRQCMILIESSRNGVTPAELADIAQLSKEMALALSDDISHMCWCYESGMIFDCVPKDALVLRSSYVIDYIRSAYCGTKSVVDKVQRDAALYFLRKVHASQQDFQSREVFEVLHFMRNGSWEGSQEVLFNYMTDLHLIQFMWKGGYKSDLLRCWHAVTVATDKAGRDAAQVLTGKLMNMNNRMADNLAEHASDFLMWIRAYPQVITMLEILCNRPNSAHNFTVSLNTKYGRALRYMSDWSKSITALKLAYSFESSNFNGNTPAGSSVRNELCLSLARTNMDELTLDSHGFKGLRDEVKAAINEALECAKSSVASWKLCYEEESDGFKHLTSAMTNVAVLYGLSGDYAAEAKAHETLLADLEAKFGPDHRSIYVQTKHMASMYAKNKEWEKAELCVEQMLSYAVDVFPEDSLELLNNLLALADLYADKRDFANAAEIYDEVLGKLEAIVDDESEMLANVCGKTAHAAHALRKDDAAKKMFIRALEITTKRYGKMYRGVARRMMDLAAFHGDIKNNDQAKALYTRAMEIEAHTLGNDHPDLAVIAIALAKAHKNSGNEKSAINFCRQAEQWLRLADQDDYPDLAKHLHALAILYKDMNHFEKTEALYAQALTAAERDYFRQDDFFQYTLSLAELYKVQTRWQKARRYYEQALETADAKFGPKHLEIARRCVDLGETLLELQLFTEAKPLFIRARDIRQTVLGHSHLDTKACVNVLQVIMEHLDEGNVAKTELKREKTVDEVFTPADAIAPAIAPTPGTIEAQKKELSPAPESTSKSARTADASEVNHKSNAIDAVQRAIDKVAELTKREREDERRVAAERAVRAQPPKRPPAEEKQEKKEMRTGSLTSGATEKQAKVIKVERNVKEIPTQLEEEQRTRAVTQPKTIAASVVEDDIGNLDGFLSEFVEYLGHRQYKFKLDGKVLTRFSLVRAHVEKNFRSECQRWSSGERIQLRAPEPVEVVFEKPLPLEPKSKVNLPRQVQAETPALYAKSPIVESPQSENTAPFETAIKPVNGRQRQLDAIQQPNMNTPGAETPQSRAVVEHVEPLNEVATVSMKQYEYTVAKIDSLEKQLAEMREMMQRLLYERQFTVPHGYVPPDYARYGQGFIRGEGFAHGGAPQNSQYTLATGHTPPPPPPPTSQYPQETTHQWPTESDPINEVPPTRAGDRVAMMAAPAPSTFSTAQANGIENGQNGGRRLFRFGGADAAASNAPSTKPPLARMSLSPRTLKNKLTPSEMALDVFMKHSTDNVGHRRICCRLDGVTLSTPTLMRAHYERCHMADASAWFATFQG</sequence>
<dbReference type="PANTHER" id="PTHR45641">
    <property type="entry name" value="TETRATRICOPEPTIDE REPEAT PROTEIN (AFU_ORTHOLOGUE AFUA_6G03870)"/>
    <property type="match status" value="1"/>
</dbReference>
<dbReference type="SUPFAM" id="SSF48452">
    <property type="entry name" value="TPR-like"/>
    <property type="match status" value="2"/>
</dbReference>
<feature type="coiled-coil region" evidence="3">
    <location>
        <begin position="1298"/>
        <end position="1325"/>
    </location>
</feature>
<reference evidence="6" key="1">
    <citation type="submission" date="2021-01" db="EMBL/GenBank/DDBJ databases">
        <authorList>
            <person name="Corre E."/>
            <person name="Pelletier E."/>
            <person name="Niang G."/>
            <person name="Scheremetjew M."/>
            <person name="Finn R."/>
            <person name="Kale V."/>
            <person name="Holt S."/>
            <person name="Cochrane G."/>
            <person name="Meng A."/>
            <person name="Brown T."/>
            <person name="Cohen L."/>
        </authorList>
    </citation>
    <scope>NUCLEOTIDE SEQUENCE</scope>
    <source>
        <strain evidence="6">Clade-D-RCC2572</strain>
    </source>
</reference>
<dbReference type="SMART" id="SM00028">
    <property type="entry name" value="TPR"/>
    <property type="match status" value="7"/>
</dbReference>
<feature type="region of interest" description="Disordered" evidence="4">
    <location>
        <begin position="1002"/>
        <end position="1031"/>
    </location>
</feature>
<gene>
    <name evidence="5" type="ORF">OMED0929_LOCUS4633</name>
    <name evidence="6" type="ORF">OMED0929_LOCUS4634</name>
</gene>
<organism evidence="6">
    <name type="scientific">Ostreococcus mediterraneus</name>
    <dbReference type="NCBI Taxonomy" id="1486918"/>
    <lineage>
        <taxon>Eukaryota</taxon>
        <taxon>Viridiplantae</taxon>
        <taxon>Chlorophyta</taxon>
        <taxon>Mamiellophyceae</taxon>
        <taxon>Mamiellales</taxon>
        <taxon>Bathycoccaceae</taxon>
        <taxon>Ostreococcus</taxon>
    </lineage>
</organism>
<evidence type="ECO:0000256" key="2">
    <source>
        <dbReference type="ARBA" id="ARBA00022803"/>
    </source>
</evidence>
<dbReference type="InterPro" id="IPR011990">
    <property type="entry name" value="TPR-like_helical_dom_sf"/>
</dbReference>
<feature type="compositionally biased region" description="Polar residues" evidence="4">
    <location>
        <begin position="1358"/>
        <end position="1367"/>
    </location>
</feature>
<feature type="compositionally biased region" description="Pro residues" evidence="4">
    <location>
        <begin position="1370"/>
        <end position="1379"/>
    </location>
</feature>
<dbReference type="EMBL" id="HBEW01005521">
    <property type="protein sequence ID" value="CAD8583897.1"/>
    <property type="molecule type" value="Transcribed_RNA"/>
</dbReference>
<evidence type="ECO:0000313" key="6">
    <source>
        <dbReference type="EMBL" id="CAD8583897.1"/>
    </source>
</evidence>
<dbReference type="PANTHER" id="PTHR45641:SF19">
    <property type="entry name" value="NEPHROCYSTIN-3"/>
    <property type="match status" value="1"/>
</dbReference>
<keyword evidence="1" id="KW-0677">Repeat</keyword>
<evidence type="ECO:0000256" key="1">
    <source>
        <dbReference type="ARBA" id="ARBA00022737"/>
    </source>
</evidence>
<dbReference type="InterPro" id="IPR019734">
    <property type="entry name" value="TPR_rpt"/>
</dbReference>
<keyword evidence="3" id="KW-0175">Coiled coil</keyword>
<feature type="region of interest" description="Disordered" evidence="4">
    <location>
        <begin position="1046"/>
        <end position="1094"/>
    </location>
</feature>
<feature type="region of interest" description="Disordered" evidence="4">
    <location>
        <begin position="1353"/>
        <end position="1402"/>
    </location>
</feature>
<feature type="compositionally biased region" description="Polar residues" evidence="4">
    <location>
        <begin position="1380"/>
        <end position="1391"/>
    </location>
</feature>
<accession>A0A6U0ENJ2</accession>
<dbReference type="Pfam" id="PF13424">
    <property type="entry name" value="TPR_12"/>
    <property type="match status" value="2"/>
</dbReference>
<keyword evidence="2" id="KW-0802">TPR repeat</keyword>
<protein>
    <submittedName>
        <fullName evidence="6">Uncharacterized protein</fullName>
    </submittedName>
</protein>
<dbReference type="EMBL" id="HBEW01005520">
    <property type="protein sequence ID" value="CAD8583895.1"/>
    <property type="molecule type" value="Transcribed_RNA"/>
</dbReference>
<name>A0A6U0ENJ2_9CHLO</name>
<feature type="compositionally biased region" description="Basic and acidic residues" evidence="4">
    <location>
        <begin position="1070"/>
        <end position="1082"/>
    </location>
</feature>
<proteinExistence type="predicted"/>
<dbReference type="Gene3D" id="1.25.40.10">
    <property type="entry name" value="Tetratricopeptide repeat domain"/>
    <property type="match status" value="3"/>
</dbReference>
<evidence type="ECO:0000256" key="4">
    <source>
        <dbReference type="SAM" id="MobiDB-lite"/>
    </source>
</evidence>